<dbReference type="Gene3D" id="2.60.120.430">
    <property type="entry name" value="Galactose-binding lectin"/>
    <property type="match status" value="2"/>
</dbReference>
<dbReference type="Pfam" id="PF22352">
    <property type="entry name" value="K319L-like_PKD"/>
    <property type="match status" value="2"/>
</dbReference>
<evidence type="ECO:0000313" key="4">
    <source>
        <dbReference type="EMBL" id="VAW13837.1"/>
    </source>
</evidence>
<dbReference type="CDD" id="cd04084">
    <property type="entry name" value="CBM6_xylanase-like"/>
    <property type="match status" value="1"/>
</dbReference>
<dbReference type="PROSITE" id="PS51175">
    <property type="entry name" value="CBM6"/>
    <property type="match status" value="1"/>
</dbReference>
<dbReference type="InterPro" id="IPR006584">
    <property type="entry name" value="Cellulose-bd_IV"/>
</dbReference>
<feature type="domain" description="PKD" evidence="2">
    <location>
        <begin position="451"/>
        <end position="533"/>
    </location>
</feature>
<dbReference type="SUPFAM" id="SSF49299">
    <property type="entry name" value="PKD domain"/>
    <property type="match status" value="3"/>
</dbReference>
<dbReference type="Gene3D" id="2.120.10.30">
    <property type="entry name" value="TolB, C-terminal domain"/>
    <property type="match status" value="1"/>
</dbReference>
<accession>A0A3B0TKJ2</accession>
<dbReference type="InterPro" id="IPR026444">
    <property type="entry name" value="Secre_tail"/>
</dbReference>
<evidence type="ECO:0000256" key="1">
    <source>
        <dbReference type="ARBA" id="ARBA00022729"/>
    </source>
</evidence>
<dbReference type="InterPro" id="IPR012938">
    <property type="entry name" value="Glc/Sorbosone_DH"/>
</dbReference>
<dbReference type="InterPro" id="IPR005084">
    <property type="entry name" value="CBM6"/>
</dbReference>
<dbReference type="InterPro" id="IPR008979">
    <property type="entry name" value="Galactose-bd-like_sf"/>
</dbReference>
<dbReference type="Gene3D" id="2.60.40.10">
    <property type="entry name" value="Immunoglobulins"/>
    <property type="match status" value="3"/>
</dbReference>
<dbReference type="InterPro" id="IPR014755">
    <property type="entry name" value="Cu-Rt/internalin_Ig-like"/>
</dbReference>
<dbReference type="SMART" id="SM00089">
    <property type="entry name" value="PKD"/>
    <property type="match status" value="3"/>
</dbReference>
<evidence type="ECO:0000259" key="3">
    <source>
        <dbReference type="PROSITE" id="PS51175"/>
    </source>
</evidence>
<proteinExistence type="predicted"/>
<evidence type="ECO:0000259" key="2">
    <source>
        <dbReference type="PROSITE" id="PS50093"/>
    </source>
</evidence>
<dbReference type="Gene3D" id="2.60.40.1220">
    <property type="match status" value="1"/>
</dbReference>
<dbReference type="SUPFAM" id="SSF49785">
    <property type="entry name" value="Galactose-binding domain-like"/>
    <property type="match status" value="2"/>
</dbReference>
<keyword evidence="1" id="KW-0732">Signal</keyword>
<dbReference type="InterPro" id="IPR035986">
    <property type="entry name" value="PKD_dom_sf"/>
</dbReference>
<dbReference type="InterPro" id="IPR021720">
    <property type="entry name" value="Malectin_dom"/>
</dbReference>
<protein>
    <submittedName>
        <fullName evidence="4">Cytochrome c551/c552</fullName>
    </submittedName>
</protein>
<dbReference type="Gene3D" id="2.60.120.260">
    <property type="entry name" value="Galactose-binding domain-like"/>
    <property type="match status" value="1"/>
</dbReference>
<dbReference type="SUPFAM" id="SSF69318">
    <property type="entry name" value="Integrin alpha N-terminal domain"/>
    <property type="match status" value="1"/>
</dbReference>
<sequence>MKKSYNFFSLVFSFIFLFGSISVHSQFPSEFVKVDLVTNLANATNFKFAPDGRIFIIDRFGELLIYKPDTQATVSAGTVPVFHKFEEGLLGIAFDPNFSTNNYVYLHYAAISPEMNRVSRFSMNGDVLDLSSETVVIEWGTQRIKSFHSGGDMDFDSQGNLYIAVGDNSFYTDPYGSHNETVLSATTEKSSSNTNDLRGKILRITPQPDGTYTIPAGNLFATGTPNTRPEIYVMGARNPYRIFVDKQNTDWLFWGEVGPDANSQTTQGPEGLDEMNLTKSAQNAGWPYFSGVDNDAYQVNYRTPSPYYNNPASPQNTSIWNTGETNLPPAEPAWLEFFHKCYLAGPRYYYDGAQTSKQRLPIEFDEVFFYYDFNTSKVWGIEMDANGNITNNEQLSSSIFPTGSDGFIDMKIGPDGHLYILAYGTGCCPQNSGTGRLIRIDYTGITTNSAPVVILTADPTNGALPLTVNFSGAGTTDPNGDTPLSYAWDFTTDGTVDATTQDTSFTYTVAGTYNAQLKVDDGNGGIGVKNVTIYAGNTLAVFDFISPPNGGFFDWDDDMSFSLNVTDAEEGNVDCNEVNLVPSLGHLNHFHDGLPLEACLQTITLASVAGHDIYGEMDLFYVFGVNYTDTGGLTSFDQIALHPKRREAEYFEAQSGVMVIPNTNPLEGGSEAIRVDHNGHIMFEGRNLLNITGVRYLVAAASAGGSIELRVGSTTGPVLSTTNVSATGGTSTWVNVESTFTDPGGKNDLYFVFKKGAGQTAIFDLNYIEFIGSGISTDNSPPEVVEVSSSSMTEVVVEFNETLNQVTAEQVSNYTIDNGVTVTSATLQPDNRTVILATSMLASGTTYGLTVSNVTNSTNMAMVTSNHPFSLFELLRINTGGPQLTASGSTFIADQFSSGGSLFTNAVPIAGTTDDELYQTERFGSFSYSIPVPTNGEYDIRLHFAELYFGLPGGGSSGGVGSRIFNVTIEDVPVLTDFDILSEVDPATALLKELDNIQIDGGVVNIQFMSVVQSPKISAIEILPPNTFTGDSDASITITSPSQGWDVNQPFDVAFTIENWTVLEGDTHMHYYIDDVMQEPYYSFDPITIDNLSLGSHTVKIELFLANHTGTGVFDEVTVNVTGQISCNTTPFPDQWGVKQLETSSLPYRSVYTFADFDLDRDGLKDIVTGGWWYKNPGSIAGNWVRSDIGGTFKNVAFVHDFDGDGDMDLLGTTGEYEGADLVWAQNDGSGGFTVFTNIPAGNTNYSEPFLAGIAGGVYSIGGPYQMAINWNGAEQTGSPVQMLTVPNDPTMGTWSLVDISLDSSGEDIQAGDIDQDNDLDLFQGINWLRNNGDGTWTTFDTGITYVTTTDRVQLADFDRDGDLDAVVGQLGLGSDPNKSEFAWFAAPADPTQPWARNVLDTDIEGSLSVFTTDIDFDGDQDIVVGEWRGAHRLIVFDNDLCDSGTFIKRIIDAGDPIQEHHDGARVTDIDNDGDLDIISNGWVDNFPRIYENATIIAGNDLPIVDAGGDQNVLPGSAILNGTASAPDGGAIASYTWTQQSGPSTATLSGADTADLTASDLVEGVYVFRLTVVDDENETGSDEVMITVASEPDSILINSGGPSFVFNGDDWTADQYFVGGSPFENVIDIANTENDQLYQTERFSNSSTLVYEIPVVAGNYNVDLHFAEIFYGVPGAGSSGGAGSRVFNITIENGQEQIDNYDIVVAAGGSATAVVESYKNITVNDGTLTITLTSVTEFPKISGVGVFEMLPPQANAGADVTIILPENSIVLNGTGNDPDGGEVTYQWTQESGPSTATLSGADTADLTASDLVEGEYVFRLTVTDDEGETGFDEVITTLTITAVDDPDGKTGIILESNPPNSAGIARILIINQPADVNVTNITIHDVGGRYISGYTAQEAASGDNYEIPVSNLQDGLYFVRVILSQGKSTLIKLWVRN</sequence>
<dbReference type="EMBL" id="UOEL01000110">
    <property type="protein sequence ID" value="VAW13837.1"/>
    <property type="molecule type" value="Genomic_DNA"/>
</dbReference>
<dbReference type="InterPro" id="IPR022409">
    <property type="entry name" value="PKD/Chitinase_dom"/>
</dbReference>
<dbReference type="SUPFAM" id="SSF50952">
    <property type="entry name" value="Soluble quinoprotein glucose dehydrogenase"/>
    <property type="match status" value="1"/>
</dbReference>
<dbReference type="NCBIfam" id="TIGR04183">
    <property type="entry name" value="Por_Secre_tail"/>
    <property type="match status" value="1"/>
</dbReference>
<dbReference type="PROSITE" id="PS50093">
    <property type="entry name" value="PKD"/>
    <property type="match status" value="1"/>
</dbReference>
<dbReference type="InterPro" id="IPR013783">
    <property type="entry name" value="Ig-like_fold"/>
</dbReference>
<dbReference type="SMART" id="SM00606">
    <property type="entry name" value="CBD_IV"/>
    <property type="match status" value="1"/>
</dbReference>
<dbReference type="InterPro" id="IPR011042">
    <property type="entry name" value="6-blade_b-propeller_TolB-like"/>
</dbReference>
<dbReference type="CDD" id="cd00146">
    <property type="entry name" value="PKD"/>
    <property type="match status" value="1"/>
</dbReference>
<dbReference type="GO" id="GO:0030246">
    <property type="term" value="F:carbohydrate binding"/>
    <property type="evidence" value="ECO:0007669"/>
    <property type="project" value="InterPro"/>
</dbReference>
<dbReference type="InterPro" id="IPR000601">
    <property type="entry name" value="PKD_dom"/>
</dbReference>
<reference evidence="4" key="1">
    <citation type="submission" date="2018-06" db="EMBL/GenBank/DDBJ databases">
        <authorList>
            <person name="Zhirakovskaya E."/>
        </authorList>
    </citation>
    <scope>NUCLEOTIDE SEQUENCE</scope>
</reference>
<dbReference type="InterPro" id="IPR011041">
    <property type="entry name" value="Quinoprot_gluc/sorb_DH_b-prop"/>
</dbReference>
<organism evidence="4">
    <name type="scientific">hydrothermal vent metagenome</name>
    <dbReference type="NCBI Taxonomy" id="652676"/>
    <lineage>
        <taxon>unclassified sequences</taxon>
        <taxon>metagenomes</taxon>
        <taxon>ecological metagenomes</taxon>
    </lineage>
</organism>
<dbReference type="InterPro" id="IPR028994">
    <property type="entry name" value="Integrin_alpha_N"/>
</dbReference>
<dbReference type="Pfam" id="PF03422">
    <property type="entry name" value="CBM_6"/>
    <property type="match status" value="1"/>
</dbReference>
<gene>
    <name evidence="4" type="ORF">MNBD_BACTEROID03-368</name>
</gene>
<feature type="domain" description="CBM6" evidence="3">
    <location>
        <begin position="644"/>
        <end position="771"/>
    </location>
</feature>
<dbReference type="Pfam" id="PF18911">
    <property type="entry name" value="PKD_4"/>
    <property type="match status" value="1"/>
</dbReference>
<dbReference type="PANTHER" id="PTHR19328">
    <property type="entry name" value="HEDGEHOG-INTERACTING PROTEIN"/>
    <property type="match status" value="1"/>
</dbReference>
<name>A0A3B0TKJ2_9ZZZZ</name>
<dbReference type="Pfam" id="PF07995">
    <property type="entry name" value="GSDH"/>
    <property type="match status" value="1"/>
</dbReference>
<dbReference type="Pfam" id="PF11721">
    <property type="entry name" value="Malectin"/>
    <property type="match status" value="2"/>
</dbReference>
<dbReference type="PANTHER" id="PTHR19328:SF75">
    <property type="entry name" value="ALDOSE SUGAR DEHYDROGENASE YLII"/>
    <property type="match status" value="1"/>
</dbReference>